<dbReference type="OrthoDB" id="5397183at2759"/>
<sequence>MERSTTSNSRTSSTYAPATLVDNNDDDFGQLCFDFEINTRNADSSILSTHTSEQPRPSQAQLDDDDFGDDLMDDDLLDLTTDTMADPSSPQLHSASFAKFDASNESAHQRETPEAPVTTDVSLIEESSSPSRSSKKFVSPVTLTSRLLAATGDEAHKPIVRPPFPTAVRDRSPIIGMSSNTVLRSCFRVGEAISQSCHAAKAGNDILVELYARVLSSERDDLQQRFTFCDLFHAKPPYVQATYAAAIWKSVQLFEYDSARLMQQGRICRCIGTMKRNGKDWVMMVLNIWEATWDDVQWVEGIVNS</sequence>
<evidence type="ECO:0000313" key="3">
    <source>
        <dbReference type="Proteomes" id="UP000800082"/>
    </source>
</evidence>
<organism evidence="2 3">
    <name type="scientific">Didymella exigua CBS 183.55</name>
    <dbReference type="NCBI Taxonomy" id="1150837"/>
    <lineage>
        <taxon>Eukaryota</taxon>
        <taxon>Fungi</taxon>
        <taxon>Dikarya</taxon>
        <taxon>Ascomycota</taxon>
        <taxon>Pezizomycotina</taxon>
        <taxon>Dothideomycetes</taxon>
        <taxon>Pleosporomycetidae</taxon>
        <taxon>Pleosporales</taxon>
        <taxon>Pleosporineae</taxon>
        <taxon>Didymellaceae</taxon>
        <taxon>Didymella</taxon>
    </lineage>
</organism>
<keyword evidence="3" id="KW-1185">Reference proteome</keyword>
<dbReference type="EMBL" id="ML979011">
    <property type="protein sequence ID" value="KAF1923014.1"/>
    <property type="molecule type" value="Genomic_DNA"/>
</dbReference>
<feature type="region of interest" description="Disordered" evidence="1">
    <location>
        <begin position="1"/>
        <end position="21"/>
    </location>
</feature>
<name>A0A6A5R7S3_9PLEO</name>
<feature type="compositionally biased region" description="Low complexity" evidence="1">
    <location>
        <begin position="127"/>
        <end position="136"/>
    </location>
</feature>
<feature type="compositionally biased region" description="Acidic residues" evidence="1">
    <location>
        <begin position="62"/>
        <end position="74"/>
    </location>
</feature>
<evidence type="ECO:0000256" key="1">
    <source>
        <dbReference type="SAM" id="MobiDB-lite"/>
    </source>
</evidence>
<gene>
    <name evidence="2" type="ORF">M421DRAFT_426249</name>
</gene>
<dbReference type="Proteomes" id="UP000800082">
    <property type="component" value="Unassembled WGS sequence"/>
</dbReference>
<feature type="compositionally biased region" description="Low complexity" evidence="1">
    <location>
        <begin position="1"/>
        <end position="14"/>
    </location>
</feature>
<dbReference type="AlphaFoldDB" id="A0A6A5R7S3"/>
<feature type="region of interest" description="Disordered" evidence="1">
    <location>
        <begin position="47"/>
        <end position="74"/>
    </location>
</feature>
<protein>
    <submittedName>
        <fullName evidence="2">Uncharacterized protein</fullName>
    </submittedName>
</protein>
<evidence type="ECO:0000313" key="2">
    <source>
        <dbReference type="EMBL" id="KAF1923014.1"/>
    </source>
</evidence>
<feature type="region of interest" description="Disordered" evidence="1">
    <location>
        <begin position="101"/>
        <end position="136"/>
    </location>
</feature>
<feature type="compositionally biased region" description="Polar residues" evidence="1">
    <location>
        <begin position="47"/>
        <end position="61"/>
    </location>
</feature>
<reference evidence="2" key="1">
    <citation type="journal article" date="2020" name="Stud. Mycol.">
        <title>101 Dothideomycetes genomes: a test case for predicting lifestyles and emergence of pathogens.</title>
        <authorList>
            <person name="Haridas S."/>
            <person name="Albert R."/>
            <person name="Binder M."/>
            <person name="Bloem J."/>
            <person name="Labutti K."/>
            <person name="Salamov A."/>
            <person name="Andreopoulos B."/>
            <person name="Baker S."/>
            <person name="Barry K."/>
            <person name="Bills G."/>
            <person name="Bluhm B."/>
            <person name="Cannon C."/>
            <person name="Castanera R."/>
            <person name="Culley D."/>
            <person name="Daum C."/>
            <person name="Ezra D."/>
            <person name="Gonzalez J."/>
            <person name="Henrissat B."/>
            <person name="Kuo A."/>
            <person name="Liang C."/>
            <person name="Lipzen A."/>
            <person name="Lutzoni F."/>
            <person name="Magnuson J."/>
            <person name="Mondo S."/>
            <person name="Nolan M."/>
            <person name="Ohm R."/>
            <person name="Pangilinan J."/>
            <person name="Park H.-J."/>
            <person name="Ramirez L."/>
            <person name="Alfaro M."/>
            <person name="Sun H."/>
            <person name="Tritt A."/>
            <person name="Yoshinaga Y."/>
            <person name="Zwiers L.-H."/>
            <person name="Turgeon B."/>
            <person name="Goodwin S."/>
            <person name="Spatafora J."/>
            <person name="Crous P."/>
            <person name="Grigoriev I."/>
        </authorList>
    </citation>
    <scope>NUCLEOTIDE SEQUENCE</scope>
    <source>
        <strain evidence="2">CBS 183.55</strain>
    </source>
</reference>
<dbReference type="GeneID" id="54352010"/>
<proteinExistence type="predicted"/>
<dbReference type="RefSeq" id="XP_033443267.1">
    <property type="nucleotide sequence ID" value="XM_033594342.1"/>
</dbReference>
<accession>A0A6A5R7S3</accession>